<gene>
    <name evidence="4" type="ORF">YZ82_07660</name>
</gene>
<name>A0A562XA14_CAMHY</name>
<dbReference type="Proteomes" id="UP000321812">
    <property type="component" value="Unassembled WGS sequence"/>
</dbReference>
<feature type="transmembrane region" description="Helical" evidence="3">
    <location>
        <begin position="171"/>
        <end position="190"/>
    </location>
</feature>
<comment type="caution">
    <text evidence="4">The sequence shown here is derived from an EMBL/GenBank/DDBJ whole genome shotgun (WGS) entry which is preliminary data.</text>
</comment>
<protein>
    <submittedName>
        <fullName evidence="4">CDP-alcohol phosphatidyltransferase family protein</fullName>
    </submittedName>
</protein>
<organism evidence="4 5">
    <name type="scientific">Campylobacter hyointestinalis</name>
    <dbReference type="NCBI Taxonomy" id="198"/>
    <lineage>
        <taxon>Bacteria</taxon>
        <taxon>Pseudomonadati</taxon>
        <taxon>Campylobacterota</taxon>
        <taxon>Epsilonproteobacteria</taxon>
        <taxon>Campylobacterales</taxon>
        <taxon>Campylobacteraceae</taxon>
        <taxon>Campylobacter</taxon>
    </lineage>
</organism>
<dbReference type="GO" id="GO:0016020">
    <property type="term" value="C:membrane"/>
    <property type="evidence" value="ECO:0007669"/>
    <property type="project" value="InterPro"/>
</dbReference>
<feature type="transmembrane region" description="Helical" evidence="3">
    <location>
        <begin position="115"/>
        <end position="141"/>
    </location>
</feature>
<evidence type="ECO:0000256" key="2">
    <source>
        <dbReference type="RuleBase" id="RU003750"/>
    </source>
</evidence>
<keyword evidence="3" id="KW-1133">Transmembrane helix</keyword>
<dbReference type="Pfam" id="PF01066">
    <property type="entry name" value="CDP-OH_P_transf"/>
    <property type="match status" value="1"/>
</dbReference>
<dbReference type="InterPro" id="IPR048254">
    <property type="entry name" value="CDP_ALCOHOL_P_TRANSF_CS"/>
</dbReference>
<dbReference type="AlphaFoldDB" id="A0A562XA14"/>
<dbReference type="EMBL" id="VOAP01000025">
    <property type="protein sequence ID" value="TWO18979.1"/>
    <property type="molecule type" value="Genomic_DNA"/>
</dbReference>
<accession>A0A562XA14</accession>
<dbReference type="InterPro" id="IPR000462">
    <property type="entry name" value="CDP-OH_P_trans"/>
</dbReference>
<dbReference type="PROSITE" id="PS00379">
    <property type="entry name" value="CDP_ALCOHOL_P_TRANSF"/>
    <property type="match status" value="1"/>
</dbReference>
<reference evidence="4 5" key="1">
    <citation type="submission" date="2019-07" db="EMBL/GenBank/DDBJ databases">
        <title>Rapid identification of Enteric Bacteria from Whole Genome Sequences (WGS) using Average Nucleotide Identity (ANI).</title>
        <authorList>
            <person name="Lane C."/>
        </authorList>
    </citation>
    <scope>NUCLEOTIDE SEQUENCE [LARGE SCALE GENOMIC DNA]</scope>
    <source>
        <strain evidence="4 5">D2411</strain>
    </source>
</reference>
<comment type="similarity">
    <text evidence="2">Belongs to the CDP-alcohol phosphatidyltransferase class-I family.</text>
</comment>
<dbReference type="GO" id="GO:0016780">
    <property type="term" value="F:phosphotransferase activity, for other substituted phosphate groups"/>
    <property type="evidence" value="ECO:0007669"/>
    <property type="project" value="InterPro"/>
</dbReference>
<dbReference type="GO" id="GO:0008654">
    <property type="term" value="P:phospholipid biosynthetic process"/>
    <property type="evidence" value="ECO:0007669"/>
    <property type="project" value="InterPro"/>
</dbReference>
<keyword evidence="3" id="KW-0812">Transmembrane</keyword>
<dbReference type="Gene3D" id="1.20.120.1760">
    <property type="match status" value="1"/>
</dbReference>
<evidence type="ECO:0000313" key="5">
    <source>
        <dbReference type="Proteomes" id="UP000321812"/>
    </source>
</evidence>
<evidence type="ECO:0000313" key="4">
    <source>
        <dbReference type="EMBL" id="TWO18979.1"/>
    </source>
</evidence>
<feature type="transmembrane region" description="Helical" evidence="3">
    <location>
        <begin position="196"/>
        <end position="218"/>
    </location>
</feature>
<feature type="transmembrane region" description="Helical" evidence="3">
    <location>
        <begin position="56"/>
        <end position="79"/>
    </location>
</feature>
<dbReference type="InterPro" id="IPR043130">
    <property type="entry name" value="CDP-OH_PTrfase_TM_dom"/>
</dbReference>
<sequence length="226" mass="26295">MNLDERLKKAQRLEKIPTYYLSEYIWRVLIIQKLILIPLAKTSITPNQVTAMGGIFVILSFLSLYLGHNVIAGFCYLAYSILDHTDGILARYKNLKSKLGSWMDSITDYTAWNGIFIFAYFIYDTSMFSLIFVLLSMNIYVQSGKRIFQKKLATLKTIHRFGIKKWFLERGFILGIDASLLAILISVMLFTAKVEFFCYLIGGIYIFEFIHRSIELYINIRLEKKD</sequence>
<proteinExistence type="inferred from homology"/>
<evidence type="ECO:0000256" key="1">
    <source>
        <dbReference type="ARBA" id="ARBA00022679"/>
    </source>
</evidence>
<evidence type="ECO:0000256" key="3">
    <source>
        <dbReference type="SAM" id="Phobius"/>
    </source>
</evidence>
<keyword evidence="3" id="KW-0472">Membrane</keyword>
<keyword evidence="1 2" id="KW-0808">Transferase</keyword>
<dbReference type="RefSeq" id="WP_147497532.1">
    <property type="nucleotide sequence ID" value="NZ_VOAP01000025.1"/>
</dbReference>